<dbReference type="InterPro" id="IPR050509">
    <property type="entry name" value="CoA-transferase_III"/>
</dbReference>
<keyword evidence="1" id="KW-0808">Transferase</keyword>
<dbReference type="Gene3D" id="3.30.1540.10">
    <property type="entry name" value="formyl-coa transferase, domain 3"/>
    <property type="match status" value="2"/>
</dbReference>
<proteinExistence type="predicted"/>
<dbReference type="InterPro" id="IPR023606">
    <property type="entry name" value="CoA-Trfase_III_dom_1_sf"/>
</dbReference>
<dbReference type="InterPro" id="IPR003673">
    <property type="entry name" value="CoA-Trfase_fam_III"/>
</dbReference>
<dbReference type="GO" id="GO:0016740">
    <property type="term" value="F:transferase activity"/>
    <property type="evidence" value="ECO:0007669"/>
    <property type="project" value="UniProtKB-KW"/>
</dbReference>
<dbReference type="RefSeq" id="WP_151596077.1">
    <property type="nucleotide sequence ID" value="NZ_WBMS02000020.1"/>
</dbReference>
<name>A0A6I4MCT5_9ACTN</name>
<comment type="caution">
    <text evidence="1">The sequence shown here is derived from an EMBL/GenBank/DDBJ whole genome shotgun (WGS) entry which is preliminary data.</text>
</comment>
<dbReference type="Gene3D" id="3.40.50.10540">
    <property type="entry name" value="Crotonobetainyl-coa:carnitine coa-transferase, domain 1"/>
    <property type="match status" value="2"/>
</dbReference>
<dbReference type="SUPFAM" id="SSF89796">
    <property type="entry name" value="CoA-transferase family III (CaiB/BaiF)"/>
    <property type="match status" value="2"/>
</dbReference>
<dbReference type="PANTHER" id="PTHR48228:SF5">
    <property type="entry name" value="ALPHA-METHYLACYL-COA RACEMASE"/>
    <property type="match status" value="1"/>
</dbReference>
<reference evidence="1" key="1">
    <citation type="submission" date="2019-12" db="EMBL/GenBank/DDBJ databases">
        <title>Actinomadura physcomitrii sp. nov., a novel actinomycete isolated from moss [Physcomitrium sphaericum (Ludw) Fuernr].</title>
        <authorList>
            <person name="Zhuang X."/>
        </authorList>
    </citation>
    <scope>NUCLEOTIDE SEQUENCE [LARGE SCALE GENOMIC DNA]</scope>
    <source>
        <strain evidence="1">LD22</strain>
    </source>
</reference>
<organism evidence="1 2">
    <name type="scientific">Actinomadura physcomitrii</name>
    <dbReference type="NCBI Taxonomy" id="2650748"/>
    <lineage>
        <taxon>Bacteria</taxon>
        <taxon>Bacillati</taxon>
        <taxon>Actinomycetota</taxon>
        <taxon>Actinomycetes</taxon>
        <taxon>Streptosporangiales</taxon>
        <taxon>Thermomonosporaceae</taxon>
        <taxon>Actinomadura</taxon>
    </lineage>
</organism>
<dbReference type="EMBL" id="WBMS02000020">
    <property type="protein sequence ID" value="MWA03532.1"/>
    <property type="molecule type" value="Genomic_DNA"/>
</dbReference>
<dbReference type="Proteomes" id="UP000462055">
    <property type="component" value="Unassembled WGS sequence"/>
</dbReference>
<accession>A0A6I4MCT5</accession>
<dbReference type="PANTHER" id="PTHR48228">
    <property type="entry name" value="SUCCINYL-COA--D-CITRAMALATE COA-TRANSFERASE"/>
    <property type="match status" value="1"/>
</dbReference>
<protein>
    <submittedName>
        <fullName evidence="1">CoA transferase</fullName>
    </submittedName>
</protein>
<dbReference type="AlphaFoldDB" id="A0A6I4MCT5"/>
<sequence>MTLSTVNGSVQNDPAAPCAGLSVVELAVGVSDLGLGLAGGVPGMILADLGADVVRVVGTRPPPLDRDVPWGRAWHRDKRVIATDDRDRIRALLADADVALVYGPENLVEARGLGYRDLSDSNPSLVYARCRPSRTAKGTVEDYGLLVEANAGFCTQLQGHRPGPIFPDVRASGMGTASLLTVSVFALLRRRELTWAGGWAETSLHDGMLGTLGCMIGRSERAAPEIEAYWEKGSTFPNFMYRCADDELIQVWFGGKGMYASLIEVLGDEPSEDGYYTDQMTGKLGERAARWASFFRTRPRDEWIRLLREARVACEPVFGPGEALADPHLAETGLAVPRSEEGHRDVVVGTPISVLPLSAVPRTGDRAPAPAAERTGDLLAGLRVVDFSAFVAGPLAAEILADLGADVIKVEPPGGEAMRAAAYAVAACQRGKRSLALDIGAPEARPVVDRLLASADVVLHNFRVGVSERLGIDEETVARLNPNAVYCHASAFGTGGRRAKSPANDALMQAVTGYERAVGGEGNEPLAATWIPIDMAGGWIAAAGLLAGLYARAAAGQGRRVATSLLGAGMLMQSGVFERDGAIVRGPELDGRQTGYGPGYRIYEGGDGEWFALVVPDEEAWRRLASLPETASLPAVYAPLRGGAHDADARAAEAVLEAAFATAPAAGWADRLRGLGLPAEVIEPLDRDGFRRAVLDDPVNRRLGRVVAYETADWGRFEQLGPLVRYGPAAGGGPRLMLPGIGEHTVEILTEVGVPRDEIDALLAAKVARQLDGAPLSTE</sequence>
<evidence type="ECO:0000313" key="1">
    <source>
        <dbReference type="EMBL" id="MWA03532.1"/>
    </source>
</evidence>
<keyword evidence="2" id="KW-1185">Reference proteome</keyword>
<evidence type="ECO:0000313" key="2">
    <source>
        <dbReference type="Proteomes" id="UP000462055"/>
    </source>
</evidence>
<dbReference type="Pfam" id="PF02515">
    <property type="entry name" value="CoA_transf_3"/>
    <property type="match status" value="2"/>
</dbReference>
<gene>
    <name evidence="1" type="ORF">F8568_024745</name>
</gene>
<dbReference type="InterPro" id="IPR044855">
    <property type="entry name" value="CoA-Trfase_III_dom3_sf"/>
</dbReference>